<gene>
    <name evidence="2" type="ORF">DFR87_01265</name>
</gene>
<dbReference type="Proteomes" id="UP000247586">
    <property type="component" value="Chromosome"/>
</dbReference>
<name>A0A2U9IRE5_9CREN</name>
<dbReference type="InterPro" id="IPR036866">
    <property type="entry name" value="RibonucZ/Hydroxyglut_hydro"/>
</dbReference>
<dbReference type="Pfam" id="PF00753">
    <property type="entry name" value="Lactamase_B"/>
    <property type="match status" value="1"/>
</dbReference>
<dbReference type="EMBL" id="CP029287">
    <property type="protein sequence ID" value="AWR98556.1"/>
    <property type="molecule type" value="Genomic_DNA"/>
</dbReference>
<protein>
    <recommendedName>
        <fullName evidence="1">Metallo-beta-lactamase domain-containing protein</fullName>
    </recommendedName>
</protein>
<dbReference type="InterPro" id="IPR001279">
    <property type="entry name" value="Metallo-B-lactamas"/>
</dbReference>
<evidence type="ECO:0000313" key="3">
    <source>
        <dbReference type="Proteomes" id="UP000247586"/>
    </source>
</evidence>
<sequence>MILELNLRFVKSFLVETRGNQFLVDSGVVGSGRKIISMIEKSGKNPSSIKTVAYTHSHGADPLSA</sequence>
<dbReference type="SUPFAM" id="SSF56281">
    <property type="entry name" value="Metallo-hydrolase/oxidoreductase"/>
    <property type="match status" value="1"/>
</dbReference>
<dbReference type="RefSeq" id="WP_054837099.1">
    <property type="nucleotide sequence ID" value="NZ_BBBA01000023.1"/>
</dbReference>
<dbReference type="AlphaFoldDB" id="A0A2U9IRE5"/>
<proteinExistence type="predicted"/>
<keyword evidence="3" id="KW-1185">Reference proteome</keyword>
<feature type="domain" description="Metallo-beta-lactamase" evidence="1">
    <location>
        <begin position="7"/>
        <end position="58"/>
    </location>
</feature>
<evidence type="ECO:0000259" key="1">
    <source>
        <dbReference type="Pfam" id="PF00753"/>
    </source>
</evidence>
<dbReference type="KEGG" id="mhk:DFR87_01265"/>
<reference evidence="3" key="2">
    <citation type="submission" date="2020-03" db="EMBL/GenBank/DDBJ databases">
        <title>Complete Genome Sequences of Extremely Thermoacidophilic, Metal-Mobilizing Type-Strain Members of the Archaeal Family Sulfolobaceae: Acidianus brierleyi DSM-1651T, Acidianus sulfidivorans DSM-18786T, Metallosphaera hakonensis DSM-7519T, and Metallosphaera prunae DSM-10039T.</title>
        <authorList>
            <person name="Counts J.A."/>
            <person name="Kelly R.M."/>
        </authorList>
    </citation>
    <scope>NUCLEOTIDE SEQUENCE [LARGE SCALE GENOMIC DNA]</scope>
    <source>
        <strain evidence="3">HO1-1</strain>
    </source>
</reference>
<dbReference type="GeneID" id="36833929"/>
<dbReference type="STRING" id="1293036.GCA_001315825_02396"/>
<evidence type="ECO:0000313" key="2">
    <source>
        <dbReference type="EMBL" id="AWR98556.1"/>
    </source>
</evidence>
<reference evidence="3" key="3">
    <citation type="submission" date="2020-03" db="EMBL/GenBank/DDBJ databases">
        <title>Sequencing and Assembly of Multiple Reported Metal-Biooxidizing Members of the Extremely Thermoacidophilic Archaeal Family Sulfolobaceae.</title>
        <authorList>
            <person name="Counts J.A."/>
            <person name="Kelly R.M."/>
        </authorList>
    </citation>
    <scope>NUCLEOTIDE SEQUENCE [LARGE SCALE GENOMIC DNA]</scope>
    <source>
        <strain evidence="3">HO1-1</strain>
    </source>
</reference>
<reference evidence="2 3" key="1">
    <citation type="submission" date="2018-05" db="EMBL/GenBank/DDBJ databases">
        <title>Complete Genome Sequences of Extremely Thermoacidophilic, Metal-Mobilizing Type-Strain Members of the Archaeal Family Sulfolobaceae: Acidianus brierleyi DSM-1651T, Acidianus sulfidivorans DSM-18786T, Metallosphaera hakonensis DSM-7519T, and Metallosphaera prunae DSM-10039T.</title>
        <authorList>
            <person name="Counts J.A."/>
            <person name="Kelly R.M."/>
        </authorList>
    </citation>
    <scope>NUCLEOTIDE SEQUENCE [LARGE SCALE GENOMIC DNA]</scope>
    <source>
        <strain evidence="2 3">HO1-1</strain>
    </source>
</reference>
<dbReference type="Gene3D" id="3.60.15.10">
    <property type="entry name" value="Ribonuclease Z/Hydroxyacylglutathione hydrolase-like"/>
    <property type="match status" value="1"/>
</dbReference>
<organism evidence="2 3">
    <name type="scientific">Metallosphaera hakonensis JCM 8857 = DSM 7519</name>
    <dbReference type="NCBI Taxonomy" id="1293036"/>
    <lineage>
        <taxon>Archaea</taxon>
        <taxon>Thermoproteota</taxon>
        <taxon>Thermoprotei</taxon>
        <taxon>Sulfolobales</taxon>
        <taxon>Sulfolobaceae</taxon>
        <taxon>Metallosphaera</taxon>
    </lineage>
</organism>
<accession>A0A2U9IRE5</accession>